<accession>A0A7U4TI20</accession>
<dbReference type="AlphaFoldDB" id="A0A7U4TI20"/>
<dbReference type="Proteomes" id="UP000070560">
    <property type="component" value="Chromosome"/>
</dbReference>
<gene>
    <name evidence="1" type="ORF">HS1_000969</name>
</gene>
<keyword evidence="2" id="KW-1185">Reference proteome</keyword>
<reference evidence="1 2" key="1">
    <citation type="submission" date="2015-10" db="EMBL/GenBank/DDBJ databases">
        <title>Candidatus Desulfofervidus auxilii, a hydrogenotrophic sulfate-reducing bacterium involved in the thermophilic anaerobic oxidation of methane.</title>
        <authorList>
            <person name="Krukenberg V."/>
            <person name="Richter M."/>
            <person name="Wegener G."/>
        </authorList>
    </citation>
    <scope>NUCLEOTIDE SEQUENCE [LARGE SCALE GENOMIC DNA]</scope>
    <source>
        <strain evidence="1 2">HS1</strain>
    </source>
</reference>
<name>A0A7U4TI20_DESA2</name>
<evidence type="ECO:0000313" key="1">
    <source>
        <dbReference type="EMBL" id="AMM40773.1"/>
    </source>
</evidence>
<dbReference type="EMBL" id="CP013015">
    <property type="protein sequence ID" value="AMM40773.1"/>
    <property type="molecule type" value="Genomic_DNA"/>
</dbReference>
<evidence type="ECO:0000313" key="2">
    <source>
        <dbReference type="Proteomes" id="UP000070560"/>
    </source>
</evidence>
<protein>
    <submittedName>
        <fullName evidence="1">Uncharacterized protein</fullName>
    </submittedName>
</protein>
<dbReference type="KEGG" id="daw:HS1_000969"/>
<proteinExistence type="predicted"/>
<organism evidence="1 2">
    <name type="scientific">Desulfofervidus auxilii</name>
    <dbReference type="NCBI Taxonomy" id="1621989"/>
    <lineage>
        <taxon>Bacteria</taxon>
        <taxon>Pseudomonadati</taxon>
        <taxon>Thermodesulfobacteriota</taxon>
        <taxon>Candidatus Desulfofervidia</taxon>
        <taxon>Candidatus Desulfofervidales</taxon>
        <taxon>Candidatus Desulfofervidaceae</taxon>
        <taxon>Candidatus Desulfofervidus</taxon>
    </lineage>
</organism>
<dbReference type="RefSeq" id="WP_066061731.1">
    <property type="nucleotide sequence ID" value="NZ_CP013015.1"/>
</dbReference>
<sequence length="125" mass="14416">MEERELPLIYDSEEKKAEKAYIKARTVKKPEGFLKVHVEGDRKLLADAILSAFIGEPEFAGNFLDSLFLNLNSAVKKNAISLHTQEEETKKVLYKFANDKKTAVLFWNAVFQAIREAMHKNPFWQ</sequence>